<feature type="compositionally biased region" description="Low complexity" evidence="1">
    <location>
        <begin position="37"/>
        <end position="55"/>
    </location>
</feature>
<protein>
    <submittedName>
        <fullName evidence="2">Uncharacterized protein</fullName>
    </submittedName>
</protein>
<gene>
    <name evidence="2" type="ORF">ACFQE6_12550</name>
</gene>
<keyword evidence="3" id="KW-1185">Reference proteome</keyword>
<comment type="caution">
    <text evidence="2">The sequence shown here is derived from an EMBL/GenBank/DDBJ whole genome shotgun (WGS) entry which is preliminary data.</text>
</comment>
<dbReference type="AlphaFoldDB" id="A0ABD5SR49"/>
<proteinExistence type="predicted"/>
<organism evidence="2 3">
    <name type="scientific">Natrinema soli</name>
    <dbReference type="NCBI Taxonomy" id="1930624"/>
    <lineage>
        <taxon>Archaea</taxon>
        <taxon>Methanobacteriati</taxon>
        <taxon>Methanobacteriota</taxon>
        <taxon>Stenosarchaea group</taxon>
        <taxon>Halobacteria</taxon>
        <taxon>Halobacteriales</taxon>
        <taxon>Natrialbaceae</taxon>
        <taxon>Natrinema</taxon>
    </lineage>
</organism>
<feature type="region of interest" description="Disordered" evidence="1">
    <location>
        <begin position="1"/>
        <end position="59"/>
    </location>
</feature>
<dbReference type="EMBL" id="JBHSWV010000187">
    <property type="protein sequence ID" value="MFC6765791.1"/>
    <property type="molecule type" value="Genomic_DNA"/>
</dbReference>
<accession>A0ABD5SR49</accession>
<dbReference type="Proteomes" id="UP001596383">
    <property type="component" value="Unassembled WGS sequence"/>
</dbReference>
<evidence type="ECO:0000313" key="2">
    <source>
        <dbReference type="EMBL" id="MFC6765791.1"/>
    </source>
</evidence>
<sequence length="88" mass="8839">LDGVATGSSHDVAVGDGGTILERQVGDSETGAGGGNSTDTSGGNSTDTGNETNSTAIETAIRSMDAPTAEPLSVENYIEGEWVTPPER</sequence>
<evidence type="ECO:0000313" key="3">
    <source>
        <dbReference type="Proteomes" id="UP001596383"/>
    </source>
</evidence>
<name>A0ABD5SR49_9EURY</name>
<feature type="non-terminal residue" evidence="2">
    <location>
        <position position="1"/>
    </location>
</feature>
<reference evidence="2 3" key="1">
    <citation type="journal article" date="2019" name="Int. J. Syst. Evol. Microbiol.">
        <title>The Global Catalogue of Microorganisms (GCM) 10K type strain sequencing project: providing services to taxonomists for standard genome sequencing and annotation.</title>
        <authorList>
            <consortium name="The Broad Institute Genomics Platform"/>
            <consortium name="The Broad Institute Genome Sequencing Center for Infectious Disease"/>
            <person name="Wu L."/>
            <person name="Ma J."/>
        </authorList>
    </citation>
    <scope>NUCLEOTIDE SEQUENCE [LARGE SCALE GENOMIC DNA]</scope>
    <source>
        <strain evidence="2 3">LMG 29247</strain>
    </source>
</reference>
<evidence type="ECO:0000256" key="1">
    <source>
        <dbReference type="SAM" id="MobiDB-lite"/>
    </source>
</evidence>